<reference evidence="3" key="3">
    <citation type="journal article" date="2017" name="Nature">
        <title>Genome sequence of the progenitor of the wheat D genome Aegilops tauschii.</title>
        <authorList>
            <person name="Luo M.C."/>
            <person name="Gu Y.Q."/>
            <person name="Puiu D."/>
            <person name="Wang H."/>
            <person name="Twardziok S.O."/>
            <person name="Deal K.R."/>
            <person name="Huo N."/>
            <person name="Zhu T."/>
            <person name="Wang L."/>
            <person name="Wang Y."/>
            <person name="McGuire P.E."/>
            <person name="Liu S."/>
            <person name="Long H."/>
            <person name="Ramasamy R.K."/>
            <person name="Rodriguez J.C."/>
            <person name="Van S.L."/>
            <person name="Yuan L."/>
            <person name="Wang Z."/>
            <person name="Xia Z."/>
            <person name="Xiao L."/>
            <person name="Anderson O.D."/>
            <person name="Ouyang S."/>
            <person name="Liang Y."/>
            <person name="Zimin A.V."/>
            <person name="Pertea G."/>
            <person name="Qi P."/>
            <person name="Bennetzen J.L."/>
            <person name="Dai X."/>
            <person name="Dawson M.W."/>
            <person name="Muller H.G."/>
            <person name="Kugler K."/>
            <person name="Rivarola-Duarte L."/>
            <person name="Spannagl M."/>
            <person name="Mayer K.F.X."/>
            <person name="Lu F.H."/>
            <person name="Bevan M.W."/>
            <person name="Leroy P."/>
            <person name="Li P."/>
            <person name="You F.M."/>
            <person name="Sun Q."/>
            <person name="Liu Z."/>
            <person name="Lyons E."/>
            <person name="Wicker T."/>
            <person name="Salzberg S.L."/>
            <person name="Devos K.M."/>
            <person name="Dvorak J."/>
        </authorList>
    </citation>
    <scope>NUCLEOTIDE SEQUENCE [LARGE SCALE GENOMIC DNA]</scope>
    <source>
        <strain evidence="3">cv. AL8/78</strain>
    </source>
</reference>
<dbReference type="Proteomes" id="UP000015105">
    <property type="component" value="Chromosome 3D"/>
</dbReference>
<reference evidence="4" key="2">
    <citation type="journal article" date="2017" name="Nat. Plants">
        <title>The Aegilops tauschii genome reveals multiple impacts of transposons.</title>
        <authorList>
            <person name="Zhao G."/>
            <person name="Zou C."/>
            <person name="Li K."/>
            <person name="Wang K."/>
            <person name="Li T."/>
            <person name="Gao L."/>
            <person name="Zhang X."/>
            <person name="Wang H."/>
            <person name="Yang Z."/>
            <person name="Liu X."/>
            <person name="Jiang W."/>
            <person name="Mao L."/>
            <person name="Kong X."/>
            <person name="Jiao Y."/>
            <person name="Jia J."/>
        </authorList>
    </citation>
    <scope>NUCLEOTIDE SEQUENCE [LARGE SCALE GENOMIC DNA]</scope>
    <source>
        <strain evidence="4">cv. AL8/78</strain>
    </source>
</reference>
<proteinExistence type="predicted"/>
<dbReference type="PANTHER" id="PTHR31625">
    <property type="match status" value="1"/>
</dbReference>
<evidence type="ECO:0000313" key="4">
    <source>
        <dbReference type="Proteomes" id="UP000015105"/>
    </source>
</evidence>
<reference evidence="4" key="1">
    <citation type="journal article" date="2014" name="Science">
        <title>Ancient hybridizations among the ancestral genomes of bread wheat.</title>
        <authorList>
            <consortium name="International Wheat Genome Sequencing Consortium,"/>
            <person name="Marcussen T."/>
            <person name="Sandve S.R."/>
            <person name="Heier L."/>
            <person name="Spannagl M."/>
            <person name="Pfeifer M."/>
            <person name="Jakobsen K.S."/>
            <person name="Wulff B.B."/>
            <person name="Steuernagel B."/>
            <person name="Mayer K.F."/>
            <person name="Olsen O.A."/>
        </authorList>
    </citation>
    <scope>NUCLEOTIDE SEQUENCE [LARGE SCALE GENOMIC DNA]</scope>
    <source>
        <strain evidence="4">cv. AL8/78</strain>
    </source>
</reference>
<evidence type="ECO:0000256" key="2">
    <source>
        <dbReference type="ARBA" id="ARBA00023315"/>
    </source>
</evidence>
<reference evidence="3" key="4">
    <citation type="submission" date="2019-03" db="UniProtKB">
        <authorList>
            <consortium name="EnsemblPlants"/>
        </authorList>
    </citation>
    <scope>IDENTIFICATION</scope>
</reference>
<dbReference type="Gramene" id="AET3Gv21198800.1">
    <property type="protein sequence ID" value="AET3Gv21198800.1"/>
    <property type="gene ID" value="AET3Gv21198800"/>
</dbReference>
<evidence type="ECO:0000256" key="1">
    <source>
        <dbReference type="ARBA" id="ARBA00022679"/>
    </source>
</evidence>
<keyword evidence="2" id="KW-0012">Acyltransferase</keyword>
<dbReference type="EnsemblPlants" id="AET3Gv21198800.1">
    <property type="protein sequence ID" value="AET3Gv21198800.1"/>
    <property type="gene ID" value="AET3Gv21198800"/>
</dbReference>
<evidence type="ECO:0008006" key="5">
    <source>
        <dbReference type="Google" id="ProtNLM"/>
    </source>
</evidence>
<sequence length="463" mass="49421">MAGHTTKLVRSSASSAMATTVKLAPPEEDMVLRLCALDVPWVVVPPIQRVLLFDDAGGQLPPFPFLVGSLRASLTATLARFPPLAGRVVFLPSTGDAAIDCSASYSGGGGVRFVVAEMDDADARKLAADADHDVDAFRAFTPELQTDALPAEVLAVRVTRLKGGVAVGVAVHHAVADGRSLWRFLEAWAGACRGDDAVLVAAPPTFDLPDVALPAGGEELVRSTLRKYAPHLPLANPQFARNPINMPRRTFTLAAQLIHRLKQRIVNLTTSVPSVQPTMAAPSSFVAITALTWVSFVRSKHPVTISDADDVYLLFFFDCRGRRGIDPQVSDNYFGTCITGFLVKATASELLAEDGVAVAAAALQGEVRRAAENPVSGWNWLDLFSWLPQDRLVNVSGSTRFPAYEVADFGWGAPSRTELVSVNNGQVVLIAAKGGCGGVQASVCMHPDHMDAFNAHFLNCLVD</sequence>
<organism evidence="3 4">
    <name type="scientific">Aegilops tauschii subsp. strangulata</name>
    <name type="common">Goatgrass</name>
    <dbReference type="NCBI Taxonomy" id="200361"/>
    <lineage>
        <taxon>Eukaryota</taxon>
        <taxon>Viridiplantae</taxon>
        <taxon>Streptophyta</taxon>
        <taxon>Embryophyta</taxon>
        <taxon>Tracheophyta</taxon>
        <taxon>Spermatophyta</taxon>
        <taxon>Magnoliopsida</taxon>
        <taxon>Liliopsida</taxon>
        <taxon>Poales</taxon>
        <taxon>Poaceae</taxon>
        <taxon>BOP clade</taxon>
        <taxon>Pooideae</taxon>
        <taxon>Triticodae</taxon>
        <taxon>Triticeae</taxon>
        <taxon>Triticinae</taxon>
        <taxon>Aegilops</taxon>
    </lineage>
</organism>
<name>A0A453GTC0_AEGTS</name>
<accession>A0A453GTC0</accession>
<dbReference type="InterPro" id="IPR023213">
    <property type="entry name" value="CAT-like_dom_sf"/>
</dbReference>
<dbReference type="Pfam" id="PF02458">
    <property type="entry name" value="Transferase"/>
    <property type="match status" value="1"/>
</dbReference>
<dbReference type="Gene3D" id="3.30.559.10">
    <property type="entry name" value="Chloramphenicol acetyltransferase-like domain"/>
    <property type="match status" value="2"/>
</dbReference>
<dbReference type="AlphaFoldDB" id="A0A453GTC0"/>
<dbReference type="SUPFAM" id="SSF52777">
    <property type="entry name" value="CoA-dependent acyltransferases"/>
    <property type="match status" value="1"/>
</dbReference>
<keyword evidence="4" id="KW-1185">Reference proteome</keyword>
<evidence type="ECO:0000313" key="3">
    <source>
        <dbReference type="EnsemblPlants" id="AET3Gv21198800.1"/>
    </source>
</evidence>
<protein>
    <recommendedName>
        <fullName evidence="5">Anthocyanin 5-aromatic acyltransferase</fullName>
    </recommendedName>
</protein>
<keyword evidence="1" id="KW-0808">Transferase</keyword>
<dbReference type="InterPro" id="IPR051504">
    <property type="entry name" value="Plant_metabolite_acyltrans"/>
</dbReference>
<reference evidence="3" key="5">
    <citation type="journal article" date="2021" name="G3 (Bethesda)">
        <title>Aegilops tauschii genome assembly Aet v5.0 features greater sequence contiguity and improved annotation.</title>
        <authorList>
            <person name="Wang L."/>
            <person name="Zhu T."/>
            <person name="Rodriguez J.C."/>
            <person name="Deal K.R."/>
            <person name="Dubcovsky J."/>
            <person name="McGuire P.E."/>
            <person name="Lux T."/>
            <person name="Spannagl M."/>
            <person name="Mayer K.F.X."/>
            <person name="Baldrich P."/>
            <person name="Meyers B.C."/>
            <person name="Huo N."/>
            <person name="Gu Y.Q."/>
            <person name="Zhou H."/>
            <person name="Devos K.M."/>
            <person name="Bennetzen J.L."/>
            <person name="Unver T."/>
            <person name="Budak H."/>
            <person name="Gulick P.J."/>
            <person name="Galiba G."/>
            <person name="Kalapos B."/>
            <person name="Nelson D.R."/>
            <person name="Li P."/>
            <person name="You F.M."/>
            <person name="Luo M.C."/>
            <person name="Dvorak J."/>
        </authorList>
    </citation>
    <scope>NUCLEOTIDE SEQUENCE [LARGE SCALE GENOMIC DNA]</scope>
    <source>
        <strain evidence="3">cv. AL8/78</strain>
    </source>
</reference>
<dbReference type="GO" id="GO:0016747">
    <property type="term" value="F:acyltransferase activity, transferring groups other than amino-acyl groups"/>
    <property type="evidence" value="ECO:0007669"/>
    <property type="project" value="UniProtKB-ARBA"/>
</dbReference>